<proteinExistence type="predicted"/>
<feature type="signal peptide" evidence="2">
    <location>
        <begin position="1"/>
        <end position="26"/>
    </location>
</feature>
<gene>
    <name evidence="3" type="ORF">A2557_04200</name>
</gene>
<comment type="caution">
    <text evidence="3">The sequence shown here is derived from an EMBL/GenBank/DDBJ whole genome shotgun (WGS) entry which is preliminary data.</text>
</comment>
<evidence type="ECO:0000313" key="3">
    <source>
        <dbReference type="EMBL" id="OGH00055.1"/>
    </source>
</evidence>
<keyword evidence="1" id="KW-0812">Transmembrane</keyword>
<dbReference type="AlphaFoldDB" id="A0A1F6GPJ0"/>
<protein>
    <recommendedName>
        <fullName evidence="5">Glycine zipper domain-containing protein</fullName>
    </recommendedName>
</protein>
<evidence type="ECO:0000313" key="4">
    <source>
        <dbReference type="Proteomes" id="UP000177583"/>
    </source>
</evidence>
<dbReference type="EMBL" id="MFNF01000050">
    <property type="protein sequence ID" value="OGH00055.1"/>
    <property type="molecule type" value="Genomic_DNA"/>
</dbReference>
<evidence type="ECO:0000256" key="2">
    <source>
        <dbReference type="SAM" id="SignalP"/>
    </source>
</evidence>
<keyword evidence="1" id="KW-1133">Transmembrane helix</keyword>
<feature type="chain" id="PRO_5009524769" description="Glycine zipper domain-containing protein" evidence="2">
    <location>
        <begin position="27"/>
        <end position="143"/>
    </location>
</feature>
<feature type="transmembrane region" description="Helical" evidence="1">
    <location>
        <begin position="36"/>
        <end position="58"/>
    </location>
</feature>
<evidence type="ECO:0008006" key="5">
    <source>
        <dbReference type="Google" id="ProtNLM"/>
    </source>
</evidence>
<organism evidence="3 4">
    <name type="scientific">Candidatus Lambdaproteobacteria bacterium RIFOXYD2_FULL_56_26</name>
    <dbReference type="NCBI Taxonomy" id="1817773"/>
    <lineage>
        <taxon>Bacteria</taxon>
        <taxon>Pseudomonadati</taxon>
        <taxon>Pseudomonadota</taxon>
        <taxon>Candidatus Lambdaproteobacteria</taxon>
    </lineage>
</organism>
<feature type="transmembrane region" description="Helical" evidence="1">
    <location>
        <begin position="70"/>
        <end position="90"/>
    </location>
</feature>
<keyword evidence="1" id="KW-0472">Membrane</keyword>
<accession>A0A1F6GPJ0</accession>
<dbReference type="Proteomes" id="UP000177583">
    <property type="component" value="Unassembled WGS sequence"/>
</dbReference>
<keyword evidence="2" id="KW-0732">Signal</keyword>
<sequence length="143" mass="15175">MFKKSVTLALVLSVLWVWTAPRPALAQDEGEPALKTLAVFSLGGAAAGAALGVMVWLLDPIGPSSDFTNSTFTGMALGTFAGAIFGGLQLQRQAVFPYEQAPRPNEFDGAMPLGINEHRSPALPTLRAEKAPKLPLVGFHLQF</sequence>
<evidence type="ECO:0000256" key="1">
    <source>
        <dbReference type="SAM" id="Phobius"/>
    </source>
</evidence>
<reference evidence="3 4" key="1">
    <citation type="journal article" date="2016" name="Nat. Commun.">
        <title>Thousands of microbial genomes shed light on interconnected biogeochemical processes in an aquifer system.</title>
        <authorList>
            <person name="Anantharaman K."/>
            <person name="Brown C.T."/>
            <person name="Hug L.A."/>
            <person name="Sharon I."/>
            <person name="Castelle C.J."/>
            <person name="Probst A.J."/>
            <person name="Thomas B.C."/>
            <person name="Singh A."/>
            <person name="Wilkins M.J."/>
            <person name="Karaoz U."/>
            <person name="Brodie E.L."/>
            <person name="Williams K.H."/>
            <person name="Hubbard S.S."/>
            <person name="Banfield J.F."/>
        </authorList>
    </citation>
    <scope>NUCLEOTIDE SEQUENCE [LARGE SCALE GENOMIC DNA]</scope>
</reference>
<name>A0A1F6GPJ0_9PROT</name>